<dbReference type="EMBL" id="JBHTBS010000015">
    <property type="protein sequence ID" value="MFC7339350.1"/>
    <property type="molecule type" value="Genomic_DNA"/>
</dbReference>
<feature type="transmembrane region" description="Helical" evidence="1">
    <location>
        <begin position="83"/>
        <end position="105"/>
    </location>
</feature>
<reference evidence="3" key="1">
    <citation type="journal article" date="2019" name="Int. J. Syst. Evol. Microbiol.">
        <title>The Global Catalogue of Microorganisms (GCM) 10K type strain sequencing project: providing services to taxonomists for standard genome sequencing and annotation.</title>
        <authorList>
            <consortium name="The Broad Institute Genomics Platform"/>
            <consortium name="The Broad Institute Genome Sequencing Center for Infectious Disease"/>
            <person name="Wu L."/>
            <person name="Ma J."/>
        </authorList>
    </citation>
    <scope>NUCLEOTIDE SEQUENCE [LARGE SCALE GENOMIC DNA]</scope>
    <source>
        <strain evidence="3">CGMCC 4.1467</strain>
    </source>
</reference>
<keyword evidence="1" id="KW-0812">Transmembrane</keyword>
<feature type="transmembrane region" description="Helical" evidence="1">
    <location>
        <begin position="12"/>
        <end position="29"/>
    </location>
</feature>
<protein>
    <submittedName>
        <fullName evidence="2">Uncharacterized protein</fullName>
    </submittedName>
</protein>
<keyword evidence="1" id="KW-0472">Membrane</keyword>
<comment type="caution">
    <text evidence="2">The sequence shown here is derived from an EMBL/GenBank/DDBJ whole genome shotgun (WGS) entry which is preliminary data.</text>
</comment>
<feature type="transmembrane region" description="Helical" evidence="1">
    <location>
        <begin position="125"/>
        <end position="147"/>
    </location>
</feature>
<sequence length="620" mass="69019">MNPIRHALHTLWIRYRWEITGFLAIVLVFSTAPSTPLEARWIGTFAMLETLGLFWLTLRILLADDGFKTHAGWQARPVHALHLLAAQLILLALITCLPLALHGLLLQTRYQLTPEQWSGLLRGGFLKAAFAWLAFAVSIKLFAFLLLRPLEGKARIAAWSCLVIVLVPITLVVLPKNAYGNRGGSGGSGDPPGRLSASIQAQLPKVTEFIGEWNEPSPVMVPRARLFLSVPLDGSPQSSLPGMRLAKISASAKGQHTEINVFFESPDSATFSALRKIENPILLYNNGMAATCLNHMHYDYSAGSSYLPIRGLTLKALFFSPACLPENRNVIPSSFKPSHLLFFVEDPEAPEFPAPLDQLAADPASPAPPLVIPTTDHEDFELAIRQLIDSLVGHPRYLVEPLITADQLPPAALQPILDYHPWHDRTWHVLVHPFLKAHVSEKDKAILLERLALDPRLTGLFIEKNWTSDAIPVLSLRAEQGLDLDAVSLRLLVEQADPKLSESLAKLAIRLPKGIEKLAPILRDSPDFDWPAFVADGWRSRKYGESNYRREGWLYASWAAELGDRSALRHLAEQAARGKKWERQQLAKLIPSAPPVLVPFLRKSLSDLDYRPTTQTWELP</sequence>
<keyword evidence="3" id="KW-1185">Reference proteome</keyword>
<accession>A0ABW2LCR8</accession>
<evidence type="ECO:0000313" key="2">
    <source>
        <dbReference type="EMBL" id="MFC7339350.1"/>
    </source>
</evidence>
<evidence type="ECO:0000313" key="3">
    <source>
        <dbReference type="Proteomes" id="UP001596472"/>
    </source>
</evidence>
<organism evidence="2 3">
    <name type="scientific">Haloferula chungangensis</name>
    <dbReference type="NCBI Taxonomy" id="1048331"/>
    <lineage>
        <taxon>Bacteria</taxon>
        <taxon>Pseudomonadati</taxon>
        <taxon>Verrucomicrobiota</taxon>
        <taxon>Verrucomicrobiia</taxon>
        <taxon>Verrucomicrobiales</taxon>
        <taxon>Verrucomicrobiaceae</taxon>
        <taxon>Haloferula</taxon>
    </lineage>
</organism>
<feature type="transmembrane region" description="Helical" evidence="1">
    <location>
        <begin position="41"/>
        <end position="62"/>
    </location>
</feature>
<dbReference type="RefSeq" id="WP_379715996.1">
    <property type="nucleotide sequence ID" value="NZ_JBHTBS010000015.1"/>
</dbReference>
<keyword evidence="1" id="KW-1133">Transmembrane helix</keyword>
<gene>
    <name evidence="2" type="ORF">ACFQY0_19315</name>
</gene>
<dbReference type="Proteomes" id="UP001596472">
    <property type="component" value="Unassembled WGS sequence"/>
</dbReference>
<name>A0ABW2LCR8_9BACT</name>
<feature type="transmembrane region" description="Helical" evidence="1">
    <location>
        <begin position="156"/>
        <end position="174"/>
    </location>
</feature>
<proteinExistence type="predicted"/>
<evidence type="ECO:0000256" key="1">
    <source>
        <dbReference type="SAM" id="Phobius"/>
    </source>
</evidence>